<feature type="signal peptide" evidence="2">
    <location>
        <begin position="1"/>
        <end position="23"/>
    </location>
</feature>
<dbReference type="Proteomes" id="UP000583800">
    <property type="component" value="Unassembled WGS sequence"/>
</dbReference>
<organism evidence="3 4">
    <name type="scientific">Nonomuraea muscovyensis</name>
    <dbReference type="NCBI Taxonomy" id="1124761"/>
    <lineage>
        <taxon>Bacteria</taxon>
        <taxon>Bacillati</taxon>
        <taxon>Actinomycetota</taxon>
        <taxon>Actinomycetes</taxon>
        <taxon>Streptosporangiales</taxon>
        <taxon>Streptosporangiaceae</taxon>
        <taxon>Nonomuraea</taxon>
    </lineage>
</organism>
<dbReference type="EMBL" id="JACHJB010000003">
    <property type="protein sequence ID" value="MBB6351052.1"/>
    <property type="molecule type" value="Genomic_DNA"/>
</dbReference>
<evidence type="ECO:0000313" key="4">
    <source>
        <dbReference type="Proteomes" id="UP000583800"/>
    </source>
</evidence>
<gene>
    <name evidence="3" type="ORF">FHU36_007624</name>
</gene>
<keyword evidence="2" id="KW-0732">Signal</keyword>
<evidence type="ECO:0000256" key="2">
    <source>
        <dbReference type="SAM" id="SignalP"/>
    </source>
</evidence>
<proteinExistence type="predicted"/>
<feature type="chain" id="PRO_5031317186" description="Lipoprotein" evidence="2">
    <location>
        <begin position="24"/>
        <end position="173"/>
    </location>
</feature>
<accession>A0A7X0CA10</accession>
<evidence type="ECO:0000256" key="1">
    <source>
        <dbReference type="SAM" id="MobiDB-lite"/>
    </source>
</evidence>
<dbReference type="AlphaFoldDB" id="A0A7X0CA10"/>
<comment type="caution">
    <text evidence="3">The sequence shown here is derived from an EMBL/GenBank/DDBJ whole genome shotgun (WGS) entry which is preliminary data.</text>
</comment>
<feature type="compositionally biased region" description="Low complexity" evidence="1">
    <location>
        <begin position="35"/>
        <end position="48"/>
    </location>
</feature>
<feature type="region of interest" description="Disordered" evidence="1">
    <location>
        <begin position="25"/>
        <end position="51"/>
    </location>
</feature>
<feature type="region of interest" description="Disordered" evidence="1">
    <location>
        <begin position="66"/>
        <end position="89"/>
    </location>
</feature>
<name>A0A7X0CA10_9ACTN</name>
<dbReference type="PROSITE" id="PS51257">
    <property type="entry name" value="PROKAR_LIPOPROTEIN"/>
    <property type="match status" value="1"/>
</dbReference>
<reference evidence="3 4" key="1">
    <citation type="submission" date="2020-08" db="EMBL/GenBank/DDBJ databases">
        <title>Sequencing the genomes of 1000 actinobacteria strains.</title>
        <authorList>
            <person name="Klenk H.-P."/>
        </authorList>
    </citation>
    <scope>NUCLEOTIDE SEQUENCE [LARGE SCALE GENOMIC DNA]</scope>
    <source>
        <strain evidence="3 4">DSM 45913</strain>
    </source>
</reference>
<evidence type="ECO:0000313" key="3">
    <source>
        <dbReference type="EMBL" id="MBB6351052.1"/>
    </source>
</evidence>
<dbReference type="RefSeq" id="WP_185088741.1">
    <property type="nucleotide sequence ID" value="NZ_JACHJB010000003.1"/>
</dbReference>
<evidence type="ECO:0008006" key="5">
    <source>
        <dbReference type="Google" id="ProtNLM"/>
    </source>
</evidence>
<sequence>MNMRPLLATAVLAVALTACGAPAERDDGVAGAGGAKPSATTSASASAPADRREAQLKFAQCMREHGVDMDDPAPDGAIRIKAGRDDKGKVDEAQRACKHFMEAAVGELHGKPDKETLDQVLKFAQCMRQHGIPMKDPSSDGRIEINIPRGTPEEKVKAAHEACKDFEPGGGRP</sequence>
<protein>
    <recommendedName>
        <fullName evidence="5">Lipoprotein</fullName>
    </recommendedName>
</protein>
<keyword evidence="4" id="KW-1185">Reference proteome</keyword>